<keyword evidence="2" id="KW-0732">Signal</keyword>
<feature type="compositionally biased region" description="Basic and acidic residues" evidence="1">
    <location>
        <begin position="84"/>
        <end position="96"/>
    </location>
</feature>
<accession>A0ABT7NG87</accession>
<evidence type="ECO:0000313" key="4">
    <source>
        <dbReference type="Proteomes" id="UP001174908"/>
    </source>
</evidence>
<organism evidence="3 4">
    <name type="scientific">Variovorax dokdonensis</name>
    <dbReference type="NCBI Taxonomy" id="344883"/>
    <lineage>
        <taxon>Bacteria</taxon>
        <taxon>Pseudomonadati</taxon>
        <taxon>Pseudomonadota</taxon>
        <taxon>Betaproteobacteria</taxon>
        <taxon>Burkholderiales</taxon>
        <taxon>Comamonadaceae</taxon>
        <taxon>Variovorax</taxon>
    </lineage>
</organism>
<protein>
    <submittedName>
        <fullName evidence="3">Uncharacterized protein</fullName>
    </submittedName>
</protein>
<dbReference type="RefSeq" id="WP_286662078.1">
    <property type="nucleotide sequence ID" value="NZ_JASZYV010000005.1"/>
</dbReference>
<evidence type="ECO:0000256" key="1">
    <source>
        <dbReference type="SAM" id="MobiDB-lite"/>
    </source>
</evidence>
<name>A0ABT7NG87_9BURK</name>
<evidence type="ECO:0000256" key="2">
    <source>
        <dbReference type="SAM" id="SignalP"/>
    </source>
</evidence>
<evidence type="ECO:0000313" key="3">
    <source>
        <dbReference type="EMBL" id="MDM0046965.1"/>
    </source>
</evidence>
<feature type="region of interest" description="Disordered" evidence="1">
    <location>
        <begin position="82"/>
        <end position="107"/>
    </location>
</feature>
<comment type="caution">
    <text evidence="3">The sequence shown here is derived from an EMBL/GenBank/DDBJ whole genome shotgun (WGS) entry which is preliminary data.</text>
</comment>
<feature type="chain" id="PRO_5045802241" evidence="2">
    <location>
        <begin position="27"/>
        <end position="107"/>
    </location>
</feature>
<reference evidence="3" key="1">
    <citation type="submission" date="2023-06" db="EMBL/GenBank/DDBJ databases">
        <authorList>
            <person name="Jiang Y."/>
            <person name="Liu Q."/>
        </authorList>
    </citation>
    <scope>NUCLEOTIDE SEQUENCE</scope>
    <source>
        <strain evidence="3">CGMCC 1.12089</strain>
    </source>
</reference>
<feature type="signal peptide" evidence="2">
    <location>
        <begin position="1"/>
        <end position="26"/>
    </location>
</feature>
<keyword evidence="4" id="KW-1185">Reference proteome</keyword>
<dbReference type="EMBL" id="JASZYV010000005">
    <property type="protein sequence ID" value="MDM0046965.1"/>
    <property type="molecule type" value="Genomic_DNA"/>
</dbReference>
<sequence length="107" mass="11783">MIRTARIVLAAGLVAAAALGAASANAQVYGSINIGVPLPPVAVVPPPPVFVPRPMVVAPRPVYGPPPAYYYRDRGHYHRQYNARRWDRDGDGVPNRHDRRPGNPYRY</sequence>
<gene>
    <name evidence="3" type="ORF">QTH91_20910</name>
</gene>
<proteinExistence type="predicted"/>
<dbReference type="Proteomes" id="UP001174908">
    <property type="component" value="Unassembled WGS sequence"/>
</dbReference>